<evidence type="ECO:0000259" key="1">
    <source>
        <dbReference type="Pfam" id="PF14294"/>
    </source>
</evidence>
<dbReference type="KEGG" id="rbc:BN938_0114"/>
<dbReference type="EMBL" id="HG934468">
    <property type="protein sequence ID" value="CDN30221.1"/>
    <property type="molecule type" value="Genomic_DNA"/>
</dbReference>
<reference evidence="3 4" key="2">
    <citation type="journal article" date="2015" name="Genome Announc.">
        <title>Complete Genome Sequence of the Novel Leech Symbiont Mucinivorans hirudinis M3T.</title>
        <authorList>
            <person name="Nelson M.C."/>
            <person name="Bomar L."/>
            <person name="Graf J."/>
        </authorList>
    </citation>
    <scope>NUCLEOTIDE SEQUENCE [LARGE SCALE GENOMIC DNA]</scope>
    <source>
        <strain evidence="4">M3</strain>
    </source>
</reference>
<dbReference type="STRING" id="1433126.BN938_0114"/>
<sequence length="143" mass="16601">MGKDSYKNLVGQPIFKQVVDFLPRAKFDLLVHRHKSDRYYKRFRSWEQLITLLFGVFSRCDSVGEIAAAMQGLQGKLSYLGLDKSPAKSTIGDALRDRDEVLFRDYYFELLSHYSPLLSVSRIKGVDFEKFYIFDSTVMLILN</sequence>
<dbReference type="Pfam" id="PF14294">
    <property type="entry name" value="DUF4372"/>
    <property type="match status" value="1"/>
</dbReference>
<protein>
    <recommendedName>
        <fullName evidence="1">DUF4372 domain-containing protein</fullName>
    </recommendedName>
</protein>
<evidence type="ECO:0000313" key="3">
    <source>
        <dbReference type="EMBL" id="CDN30610.1"/>
    </source>
</evidence>
<accession>A0A060R6I1</accession>
<keyword evidence="4" id="KW-1185">Reference proteome</keyword>
<dbReference type="HOGENOM" id="CLU_154576_1_0_10"/>
<gene>
    <name evidence="2" type="ORF">BN938_0114</name>
    <name evidence="3" type="ORF">BN938_0505</name>
</gene>
<dbReference type="EMBL" id="HG934468">
    <property type="protein sequence ID" value="CDN30610.1"/>
    <property type="molecule type" value="Genomic_DNA"/>
</dbReference>
<proteinExistence type="predicted"/>
<reference evidence="3" key="1">
    <citation type="submission" date="2014-01" db="EMBL/GenBank/DDBJ databases">
        <authorList>
            <person name="Nelson M."/>
        </authorList>
    </citation>
    <scope>NUCLEOTIDE SEQUENCE</scope>
</reference>
<dbReference type="OrthoDB" id="7327264at2"/>
<dbReference type="InterPro" id="IPR025399">
    <property type="entry name" value="DUF4372"/>
</dbReference>
<dbReference type="AlphaFoldDB" id="A0A060R6I1"/>
<dbReference type="KEGG" id="rbc:BN938_0505"/>
<evidence type="ECO:0000313" key="4">
    <source>
        <dbReference type="Proteomes" id="UP000027616"/>
    </source>
</evidence>
<organism evidence="3 4">
    <name type="scientific">Mucinivorans hirudinis</name>
    <dbReference type="NCBI Taxonomy" id="1433126"/>
    <lineage>
        <taxon>Bacteria</taxon>
        <taxon>Pseudomonadati</taxon>
        <taxon>Bacteroidota</taxon>
        <taxon>Bacteroidia</taxon>
        <taxon>Bacteroidales</taxon>
        <taxon>Rikenellaceae</taxon>
        <taxon>Mucinivorans</taxon>
    </lineage>
</organism>
<name>A0A060R6I1_9BACT</name>
<dbReference type="eggNOG" id="COG3385">
    <property type="taxonomic scope" value="Bacteria"/>
</dbReference>
<dbReference type="Proteomes" id="UP000027616">
    <property type="component" value="Chromosome I"/>
</dbReference>
<evidence type="ECO:0000313" key="2">
    <source>
        <dbReference type="EMBL" id="CDN30221.1"/>
    </source>
</evidence>
<feature type="domain" description="DUF4372" evidence="1">
    <location>
        <begin position="11"/>
        <end position="82"/>
    </location>
</feature>